<feature type="region of interest" description="Disordered" evidence="1">
    <location>
        <begin position="1"/>
        <end position="25"/>
    </location>
</feature>
<protein>
    <submittedName>
        <fullName evidence="2">Uncharacterized protein</fullName>
    </submittedName>
</protein>
<gene>
    <name evidence="2" type="ORF">E1288_31655</name>
</gene>
<proteinExistence type="predicted"/>
<sequence>MAISRNAASSKTSCGTSASAAIPPDCCASRPAALDTRLAMSPGSPVAALDALLRARPGGGEGR</sequence>
<comment type="caution">
    <text evidence="2">The sequence shown here is derived from an EMBL/GenBank/DDBJ whole genome shotgun (WGS) entry which is preliminary data.</text>
</comment>
<name>A0A4R4YD20_9PSEU</name>
<accession>A0A4R4YD20</accession>
<feature type="compositionally biased region" description="Polar residues" evidence="1">
    <location>
        <begin position="1"/>
        <end position="19"/>
    </location>
</feature>
<reference evidence="2 3" key="1">
    <citation type="submission" date="2019-03" db="EMBL/GenBank/DDBJ databases">
        <title>Draft genome sequences of novel Actinobacteria.</title>
        <authorList>
            <person name="Sahin N."/>
            <person name="Ay H."/>
            <person name="Saygin H."/>
        </authorList>
    </citation>
    <scope>NUCLEOTIDE SEQUENCE [LARGE SCALE GENOMIC DNA]</scope>
    <source>
        <strain evidence="2 3">7K502</strain>
    </source>
</reference>
<evidence type="ECO:0000313" key="2">
    <source>
        <dbReference type="EMBL" id="TDD41709.1"/>
    </source>
</evidence>
<dbReference type="Proteomes" id="UP000294947">
    <property type="component" value="Unassembled WGS sequence"/>
</dbReference>
<evidence type="ECO:0000313" key="3">
    <source>
        <dbReference type="Proteomes" id="UP000294947"/>
    </source>
</evidence>
<keyword evidence="3" id="KW-1185">Reference proteome</keyword>
<dbReference type="AlphaFoldDB" id="A0A4R4YD20"/>
<evidence type="ECO:0000256" key="1">
    <source>
        <dbReference type="SAM" id="MobiDB-lite"/>
    </source>
</evidence>
<dbReference type="EMBL" id="SMKW01000055">
    <property type="protein sequence ID" value="TDD41709.1"/>
    <property type="molecule type" value="Genomic_DNA"/>
</dbReference>
<organism evidence="2 3">
    <name type="scientific">Saccharopolyspora elongata</name>
    <dbReference type="NCBI Taxonomy" id="2530387"/>
    <lineage>
        <taxon>Bacteria</taxon>
        <taxon>Bacillati</taxon>
        <taxon>Actinomycetota</taxon>
        <taxon>Actinomycetes</taxon>
        <taxon>Pseudonocardiales</taxon>
        <taxon>Pseudonocardiaceae</taxon>
        <taxon>Saccharopolyspora</taxon>
    </lineage>
</organism>